<feature type="non-terminal residue" evidence="2">
    <location>
        <position position="1"/>
    </location>
</feature>
<evidence type="ECO:0000313" key="2">
    <source>
        <dbReference type="EMBL" id="ELR04204.1"/>
    </source>
</evidence>
<feature type="compositionally biased region" description="Basic residues" evidence="1">
    <location>
        <begin position="37"/>
        <end position="52"/>
    </location>
</feature>
<dbReference type="AlphaFoldDB" id="L8FUJ2"/>
<dbReference type="VEuPathDB" id="FungiDB:GMDG_08992"/>
<protein>
    <submittedName>
        <fullName evidence="2">Uncharacterized protein</fullName>
    </submittedName>
</protein>
<evidence type="ECO:0000313" key="3">
    <source>
        <dbReference type="Proteomes" id="UP000011064"/>
    </source>
</evidence>
<feature type="compositionally biased region" description="Basic residues" evidence="1">
    <location>
        <begin position="1"/>
        <end position="10"/>
    </location>
</feature>
<evidence type="ECO:0000256" key="1">
    <source>
        <dbReference type="SAM" id="MobiDB-lite"/>
    </source>
</evidence>
<dbReference type="EMBL" id="GL574881">
    <property type="protein sequence ID" value="ELR04204.1"/>
    <property type="molecule type" value="Genomic_DNA"/>
</dbReference>
<feature type="compositionally biased region" description="Low complexity" evidence="1">
    <location>
        <begin position="77"/>
        <end position="103"/>
    </location>
</feature>
<dbReference type="Proteomes" id="UP000011064">
    <property type="component" value="Unassembled WGS sequence"/>
</dbReference>
<keyword evidence="3" id="KW-1185">Reference proteome</keyword>
<feature type="compositionally biased region" description="Low complexity" evidence="1">
    <location>
        <begin position="26"/>
        <end position="36"/>
    </location>
</feature>
<reference evidence="3" key="1">
    <citation type="submission" date="2010-09" db="EMBL/GenBank/DDBJ databases">
        <title>The genome sequence of Geomyces destructans 20631-21.</title>
        <authorList>
            <consortium name="The Broad Institute Genome Sequencing Platform"/>
            <person name="Cuomo C.A."/>
            <person name="Blehert D.S."/>
            <person name="Lorch J.M."/>
            <person name="Young S.K."/>
            <person name="Zeng Q."/>
            <person name="Gargeya S."/>
            <person name="Fitzgerald M."/>
            <person name="Haas B."/>
            <person name="Abouelleil A."/>
            <person name="Alvarado L."/>
            <person name="Arachchi H.M."/>
            <person name="Berlin A."/>
            <person name="Brown A."/>
            <person name="Chapman S.B."/>
            <person name="Chen Z."/>
            <person name="Dunbar C."/>
            <person name="Freedman E."/>
            <person name="Gearin G."/>
            <person name="Gellesch M."/>
            <person name="Goldberg J."/>
            <person name="Griggs A."/>
            <person name="Gujja S."/>
            <person name="Heiman D."/>
            <person name="Howarth C."/>
            <person name="Larson L."/>
            <person name="Lui A."/>
            <person name="MacDonald P.J.P."/>
            <person name="Montmayeur A."/>
            <person name="Murphy C."/>
            <person name="Neiman D."/>
            <person name="Pearson M."/>
            <person name="Priest M."/>
            <person name="Roberts A."/>
            <person name="Saif S."/>
            <person name="Shea T."/>
            <person name="Shenoy N."/>
            <person name="Sisk P."/>
            <person name="Stolte C."/>
            <person name="Sykes S."/>
            <person name="Wortman J."/>
            <person name="Nusbaum C."/>
            <person name="Birren B."/>
        </authorList>
    </citation>
    <scope>NUCLEOTIDE SEQUENCE [LARGE SCALE GENOMIC DNA]</scope>
    <source>
        <strain evidence="3">ATCC MYA-4855 / 20631-21</strain>
    </source>
</reference>
<proteinExistence type="predicted"/>
<name>L8FUJ2_PSED2</name>
<feature type="non-terminal residue" evidence="2">
    <location>
        <position position="173"/>
    </location>
</feature>
<feature type="compositionally biased region" description="Low complexity" evidence="1">
    <location>
        <begin position="142"/>
        <end position="163"/>
    </location>
</feature>
<feature type="compositionally biased region" description="Basic residues" evidence="1">
    <location>
        <begin position="64"/>
        <end position="76"/>
    </location>
</feature>
<gene>
    <name evidence="2" type="ORF">GMDG_08992</name>
</gene>
<feature type="region of interest" description="Disordered" evidence="1">
    <location>
        <begin position="1"/>
        <end position="173"/>
    </location>
</feature>
<dbReference type="InParanoid" id="L8FUJ2"/>
<feature type="compositionally biased region" description="Basic residues" evidence="1">
    <location>
        <begin position="164"/>
        <end position="173"/>
    </location>
</feature>
<dbReference type="HOGENOM" id="CLU_1551335_0_0_1"/>
<sequence length="173" mass="19187">QRERHRRHLRPVGQPQLRGPGEPRRAGQLSGLAAAGRRLRPGRLDAHRHHEGSHRSGQEGQGRLPRRHLGRPRRKSPTSSASRSRRPCSPSATRTSSRAISTGRRSRSRAARPTPGTTARPTSPTRPISRACRWSRSRFRTSSRAACSPSSATRSPPTTSPRPARSRRPRPPV</sequence>
<organism evidence="2 3">
    <name type="scientific">Pseudogymnoascus destructans (strain ATCC MYA-4855 / 20631-21)</name>
    <name type="common">Bat white-nose syndrome fungus</name>
    <name type="synonym">Geomyces destructans</name>
    <dbReference type="NCBI Taxonomy" id="658429"/>
    <lineage>
        <taxon>Eukaryota</taxon>
        <taxon>Fungi</taxon>
        <taxon>Dikarya</taxon>
        <taxon>Ascomycota</taxon>
        <taxon>Pezizomycotina</taxon>
        <taxon>Leotiomycetes</taxon>
        <taxon>Thelebolales</taxon>
        <taxon>Thelebolaceae</taxon>
        <taxon>Pseudogymnoascus</taxon>
    </lineage>
</organism>
<accession>L8FUJ2</accession>
<feature type="compositionally biased region" description="Low complexity" evidence="1">
    <location>
        <begin position="111"/>
        <end position="132"/>
    </location>
</feature>